<sequence>MKRTHQRRDLQHDACAKVNLTLEVLGKRPDGYHQVASVMQTIELRDRLRFAPAGQISLTCNLASLETPDNLVLRAAALLQQHTGCEQGAEIHLEKAIPQAAGLGGGSSDAAVTLRGLNTLWGLDLGLEELRSLGASLGSDVPFFLQGGTALAEGRGELVKPLQPLPPVLFVLVVPQVEIPHKTAALYGHLSPAHYTGGEATQAVRRSLEEGRRPAGELLFNAFEAVAFGLFPQVEECRRAFLAAGAPWVRLAGSGPALYTFMTSAVKASTLVKRLREAGYRPWVTLAAPSP</sequence>
<feature type="domain" description="GHMP kinase C-terminal" evidence="9">
    <location>
        <begin position="205"/>
        <end position="280"/>
    </location>
</feature>
<dbReference type="InterPro" id="IPR036554">
    <property type="entry name" value="GHMP_kinase_C_sf"/>
</dbReference>
<accession>A0A0F9J9X6</accession>
<protein>
    <recommendedName>
        <fullName evidence="2">4-(cytidine 5'-diphospho)-2-C-methyl-D-erythritol kinase</fullName>
        <ecNumber evidence="2">2.7.1.148</ecNumber>
    </recommendedName>
    <alternativeName>
        <fullName evidence="7">4-(cytidine-5'-diphospho)-2-C-methyl-D-erythritol kinase</fullName>
    </alternativeName>
</protein>
<dbReference type="GO" id="GO:0016114">
    <property type="term" value="P:terpenoid biosynthetic process"/>
    <property type="evidence" value="ECO:0007669"/>
    <property type="project" value="InterPro"/>
</dbReference>
<keyword evidence="5" id="KW-0418">Kinase</keyword>
<evidence type="ECO:0000256" key="2">
    <source>
        <dbReference type="ARBA" id="ARBA00012052"/>
    </source>
</evidence>
<name>A0A0F9J9X6_9ZZZZ</name>
<dbReference type="InterPro" id="IPR006204">
    <property type="entry name" value="GHMP_kinase_N_dom"/>
</dbReference>
<dbReference type="Gene3D" id="3.30.70.890">
    <property type="entry name" value="GHMP kinase, C-terminal domain"/>
    <property type="match status" value="1"/>
</dbReference>
<dbReference type="GO" id="GO:0005524">
    <property type="term" value="F:ATP binding"/>
    <property type="evidence" value="ECO:0007669"/>
    <property type="project" value="UniProtKB-KW"/>
</dbReference>
<evidence type="ECO:0000256" key="6">
    <source>
        <dbReference type="ARBA" id="ARBA00022840"/>
    </source>
</evidence>
<evidence type="ECO:0000313" key="10">
    <source>
        <dbReference type="EMBL" id="KKM66604.1"/>
    </source>
</evidence>
<comment type="similarity">
    <text evidence="1">Belongs to the GHMP kinase family. IspE subfamily.</text>
</comment>
<dbReference type="NCBIfam" id="TIGR00154">
    <property type="entry name" value="ispE"/>
    <property type="match status" value="1"/>
</dbReference>
<keyword evidence="6" id="KW-0067">ATP-binding</keyword>
<gene>
    <name evidence="10" type="ORF">LCGC14_1479540</name>
</gene>
<dbReference type="Pfam" id="PF08544">
    <property type="entry name" value="GHMP_kinases_C"/>
    <property type="match status" value="1"/>
</dbReference>
<dbReference type="InterPro" id="IPR004424">
    <property type="entry name" value="IspE"/>
</dbReference>
<organism evidence="10">
    <name type="scientific">marine sediment metagenome</name>
    <dbReference type="NCBI Taxonomy" id="412755"/>
    <lineage>
        <taxon>unclassified sequences</taxon>
        <taxon>metagenomes</taxon>
        <taxon>ecological metagenomes</taxon>
    </lineage>
</organism>
<evidence type="ECO:0000259" key="9">
    <source>
        <dbReference type="Pfam" id="PF08544"/>
    </source>
</evidence>
<evidence type="ECO:0000256" key="5">
    <source>
        <dbReference type="ARBA" id="ARBA00022777"/>
    </source>
</evidence>
<dbReference type="InterPro" id="IPR013750">
    <property type="entry name" value="GHMP_kinase_C_dom"/>
</dbReference>
<dbReference type="PANTHER" id="PTHR43527:SF2">
    <property type="entry name" value="4-DIPHOSPHOCYTIDYL-2-C-METHYL-D-ERYTHRITOL KINASE, CHLOROPLASTIC"/>
    <property type="match status" value="1"/>
</dbReference>
<dbReference type="InterPro" id="IPR014721">
    <property type="entry name" value="Ribsml_uS5_D2-typ_fold_subgr"/>
</dbReference>
<evidence type="ECO:0000259" key="8">
    <source>
        <dbReference type="Pfam" id="PF00288"/>
    </source>
</evidence>
<dbReference type="SUPFAM" id="SSF54211">
    <property type="entry name" value="Ribosomal protein S5 domain 2-like"/>
    <property type="match status" value="1"/>
</dbReference>
<dbReference type="EC" id="2.7.1.148" evidence="2"/>
<dbReference type="PIRSF" id="PIRSF010376">
    <property type="entry name" value="IspE"/>
    <property type="match status" value="1"/>
</dbReference>
<dbReference type="AlphaFoldDB" id="A0A0F9J9X6"/>
<dbReference type="PANTHER" id="PTHR43527">
    <property type="entry name" value="4-DIPHOSPHOCYTIDYL-2-C-METHYL-D-ERYTHRITOL KINASE, CHLOROPLASTIC"/>
    <property type="match status" value="1"/>
</dbReference>
<comment type="caution">
    <text evidence="10">The sequence shown here is derived from an EMBL/GenBank/DDBJ whole genome shotgun (WGS) entry which is preliminary data.</text>
</comment>
<dbReference type="EMBL" id="LAZR01010496">
    <property type="protein sequence ID" value="KKM66604.1"/>
    <property type="molecule type" value="Genomic_DNA"/>
</dbReference>
<evidence type="ECO:0000256" key="4">
    <source>
        <dbReference type="ARBA" id="ARBA00022741"/>
    </source>
</evidence>
<evidence type="ECO:0000256" key="7">
    <source>
        <dbReference type="ARBA" id="ARBA00032554"/>
    </source>
</evidence>
<dbReference type="Pfam" id="PF00288">
    <property type="entry name" value="GHMP_kinases_N"/>
    <property type="match status" value="1"/>
</dbReference>
<dbReference type="Gene3D" id="3.30.230.10">
    <property type="match status" value="1"/>
</dbReference>
<evidence type="ECO:0000256" key="3">
    <source>
        <dbReference type="ARBA" id="ARBA00022679"/>
    </source>
</evidence>
<dbReference type="GO" id="GO:0050515">
    <property type="term" value="F:4-(cytidine 5'-diphospho)-2-C-methyl-D-erythritol kinase activity"/>
    <property type="evidence" value="ECO:0007669"/>
    <property type="project" value="UniProtKB-EC"/>
</dbReference>
<dbReference type="SUPFAM" id="SSF55060">
    <property type="entry name" value="GHMP Kinase, C-terminal domain"/>
    <property type="match status" value="1"/>
</dbReference>
<keyword evidence="4" id="KW-0547">Nucleotide-binding</keyword>
<evidence type="ECO:0000256" key="1">
    <source>
        <dbReference type="ARBA" id="ARBA00009684"/>
    </source>
</evidence>
<feature type="domain" description="GHMP kinase N-terminal" evidence="8">
    <location>
        <begin position="70"/>
        <end position="148"/>
    </location>
</feature>
<dbReference type="InterPro" id="IPR020568">
    <property type="entry name" value="Ribosomal_Su5_D2-typ_SF"/>
</dbReference>
<reference evidence="10" key="1">
    <citation type="journal article" date="2015" name="Nature">
        <title>Complex archaea that bridge the gap between prokaryotes and eukaryotes.</title>
        <authorList>
            <person name="Spang A."/>
            <person name="Saw J.H."/>
            <person name="Jorgensen S.L."/>
            <person name="Zaremba-Niedzwiedzka K."/>
            <person name="Martijn J."/>
            <person name="Lind A.E."/>
            <person name="van Eijk R."/>
            <person name="Schleper C."/>
            <person name="Guy L."/>
            <person name="Ettema T.J."/>
        </authorList>
    </citation>
    <scope>NUCLEOTIDE SEQUENCE</scope>
</reference>
<keyword evidence="3" id="KW-0808">Transferase</keyword>
<proteinExistence type="inferred from homology"/>
<dbReference type="HAMAP" id="MF_00061">
    <property type="entry name" value="IspE"/>
    <property type="match status" value="1"/>
</dbReference>